<dbReference type="InParanoid" id="D8LY29"/>
<dbReference type="GeneID" id="24918101"/>
<evidence type="ECO:0000313" key="1">
    <source>
        <dbReference type="EMBL" id="CBK20484.2"/>
    </source>
</evidence>
<name>D8LY29_BLAHO</name>
<evidence type="ECO:0000313" key="2">
    <source>
        <dbReference type="Proteomes" id="UP000008312"/>
    </source>
</evidence>
<dbReference type="RefSeq" id="XP_012894532.1">
    <property type="nucleotide sequence ID" value="XM_013039078.1"/>
</dbReference>
<sequence length="43" mass="5046">MQSKPSALEGLKKLVRDCYKDSYESSKRIYVDDMSGIYIEFNH</sequence>
<reference evidence="1" key="1">
    <citation type="submission" date="2010-02" db="EMBL/GenBank/DDBJ databases">
        <title>Sequencing and annotation of the Blastocystis hominis genome.</title>
        <authorList>
            <person name="Wincker P."/>
        </authorList>
    </citation>
    <scope>NUCLEOTIDE SEQUENCE</scope>
    <source>
        <strain evidence="1">Singapore isolate B</strain>
    </source>
</reference>
<accession>D8LY29</accession>
<organism evidence="1">
    <name type="scientific">Blastocystis hominis</name>
    <dbReference type="NCBI Taxonomy" id="12968"/>
    <lineage>
        <taxon>Eukaryota</taxon>
        <taxon>Sar</taxon>
        <taxon>Stramenopiles</taxon>
        <taxon>Bigyra</taxon>
        <taxon>Opalozoa</taxon>
        <taxon>Opalinata</taxon>
        <taxon>Blastocystidae</taxon>
        <taxon>Blastocystis</taxon>
    </lineage>
</organism>
<gene>
    <name evidence="1" type="ORF">GSBLH_T00000811001</name>
</gene>
<dbReference type="AlphaFoldDB" id="D8LY29"/>
<proteinExistence type="predicted"/>
<dbReference type="EMBL" id="FN668639">
    <property type="protein sequence ID" value="CBK20484.2"/>
    <property type="molecule type" value="Genomic_DNA"/>
</dbReference>
<protein>
    <submittedName>
        <fullName evidence="1">Uncharacterized protein</fullName>
    </submittedName>
</protein>
<keyword evidence="2" id="KW-1185">Reference proteome</keyword>
<dbReference type="Proteomes" id="UP000008312">
    <property type="component" value="Unassembled WGS sequence"/>
</dbReference>